<reference evidence="2 3" key="1">
    <citation type="journal article" date="2024" name="J Genomics">
        <title>Draft genome sequencing and assembly of Favolaschia claudopus CIRM-BRFM 2984 isolated from oak limbs.</title>
        <authorList>
            <person name="Navarro D."/>
            <person name="Drula E."/>
            <person name="Chaduli D."/>
            <person name="Cazenave R."/>
            <person name="Ahrendt S."/>
            <person name="Wang J."/>
            <person name="Lipzen A."/>
            <person name="Daum C."/>
            <person name="Barry K."/>
            <person name="Grigoriev I.V."/>
            <person name="Favel A."/>
            <person name="Rosso M.N."/>
            <person name="Martin F."/>
        </authorList>
    </citation>
    <scope>NUCLEOTIDE SEQUENCE [LARGE SCALE GENOMIC DNA]</scope>
    <source>
        <strain evidence="2 3">CIRM-BRFM 2984</strain>
    </source>
</reference>
<evidence type="ECO:0000313" key="3">
    <source>
        <dbReference type="Proteomes" id="UP001362999"/>
    </source>
</evidence>
<dbReference type="Proteomes" id="UP001362999">
    <property type="component" value="Unassembled WGS sequence"/>
</dbReference>
<keyword evidence="3" id="KW-1185">Reference proteome</keyword>
<gene>
    <name evidence="2" type="ORF">R3P38DRAFT_2904988</name>
</gene>
<dbReference type="Pfam" id="PF12937">
    <property type="entry name" value="F-box-like"/>
    <property type="match status" value="1"/>
</dbReference>
<dbReference type="EMBL" id="JAWWNJ010000017">
    <property type="protein sequence ID" value="KAK7038204.1"/>
    <property type="molecule type" value="Genomic_DNA"/>
</dbReference>
<evidence type="ECO:0000313" key="2">
    <source>
        <dbReference type="EMBL" id="KAK7038204.1"/>
    </source>
</evidence>
<accession>A0AAW0CDT3</accession>
<dbReference type="InterPro" id="IPR001810">
    <property type="entry name" value="F-box_dom"/>
</dbReference>
<dbReference type="AlphaFoldDB" id="A0AAW0CDT3"/>
<sequence length="467" mass="52656">MSLLAGLGPLSNRAPEYQNQNTLVFDGLGRLRYVPLSRRILALPLEILAEIFTHCLPDVDFITPNPSTAPLALCGVCHQWREVALSTPTLWSSLELILDPAALDKGPCQWDAYVYLCMTWLARARQAPLVLSLRLGTGLTRPECVRPILQAIAGMSAQWRIINFDPSLVDTSLLFPNTAAPPAFPILEKVTCKNNTQFTSLLPFVNAPRLREFHTYSYPIALHPDFPWAQITTFTARYASSASCFWHVLDRAINLVEGKFRFQLWKDPVIPSESPTSIKSLDHLQSLSVDTNSEEGTAPTPISVLRHLKTPALKRLTLRQHSFEPRPIDASAFCSWISQSAVRLHYLELSFAPVSSEPLIICLKALPSLVELQLQILRNVDFDPLFSQLTNSDFLPRVEIMHCQFSTASPSNPHVLARALRCRWDAVGITRLRTFWIFKWNGADYFEAIISELQQLQQEGMDLHYRG</sequence>
<dbReference type="SUPFAM" id="SSF52047">
    <property type="entry name" value="RNI-like"/>
    <property type="match status" value="1"/>
</dbReference>
<evidence type="ECO:0000259" key="1">
    <source>
        <dbReference type="Pfam" id="PF12937"/>
    </source>
</evidence>
<dbReference type="InterPro" id="IPR032675">
    <property type="entry name" value="LRR_dom_sf"/>
</dbReference>
<dbReference type="Gene3D" id="3.80.10.10">
    <property type="entry name" value="Ribonuclease Inhibitor"/>
    <property type="match status" value="1"/>
</dbReference>
<organism evidence="2 3">
    <name type="scientific">Favolaschia claudopus</name>
    <dbReference type="NCBI Taxonomy" id="2862362"/>
    <lineage>
        <taxon>Eukaryota</taxon>
        <taxon>Fungi</taxon>
        <taxon>Dikarya</taxon>
        <taxon>Basidiomycota</taxon>
        <taxon>Agaricomycotina</taxon>
        <taxon>Agaricomycetes</taxon>
        <taxon>Agaricomycetidae</taxon>
        <taxon>Agaricales</taxon>
        <taxon>Marasmiineae</taxon>
        <taxon>Mycenaceae</taxon>
        <taxon>Favolaschia</taxon>
    </lineage>
</organism>
<dbReference type="Gene3D" id="1.20.1280.50">
    <property type="match status" value="1"/>
</dbReference>
<proteinExistence type="predicted"/>
<comment type="caution">
    <text evidence="2">The sequence shown here is derived from an EMBL/GenBank/DDBJ whole genome shotgun (WGS) entry which is preliminary data.</text>
</comment>
<protein>
    <recommendedName>
        <fullName evidence="1">F-box domain-containing protein</fullName>
    </recommendedName>
</protein>
<name>A0AAW0CDT3_9AGAR</name>
<feature type="domain" description="F-box" evidence="1">
    <location>
        <begin position="40"/>
        <end position="94"/>
    </location>
</feature>